<evidence type="ECO:0000313" key="1">
    <source>
        <dbReference type="EMBL" id="CAB4894661.1"/>
    </source>
</evidence>
<dbReference type="EMBL" id="CAFBLX010000143">
    <property type="protein sequence ID" value="CAB4894661.1"/>
    <property type="molecule type" value="Genomic_DNA"/>
</dbReference>
<protein>
    <submittedName>
        <fullName evidence="1">Unannotated protein</fullName>
    </submittedName>
</protein>
<sequence>MNRDDARRLWPRPPLLPRPILMDQRWERLVFLHWRVPSSVVAPLLPDGCVPDEFDGSSWVGLIGFHMVGAGLGYRHPVPYFGTFGEINVRLYSIDAEGRRGVVFRSLEATRLAVVVGTNAARIPYRWASIDIDDDQRAISYRSRRLAPPKRGATTDFGIVRGTRDMSDDPLAVFLTARWGLHTALGGHLLYVPNVHRHWALVDAELTHCSDQLIAAAGLPGVSTRPPDSVLYSDGVATQFGKPYVVRGR</sequence>
<accession>A0A6J7FH84</accession>
<dbReference type="AlphaFoldDB" id="A0A6J7FH84"/>
<dbReference type="PANTHER" id="PTHR39186">
    <property type="entry name" value="DUF2071 FAMILY PROTEIN"/>
    <property type="match status" value="1"/>
</dbReference>
<dbReference type="Pfam" id="PF09844">
    <property type="entry name" value="DUF2071"/>
    <property type="match status" value="1"/>
</dbReference>
<dbReference type="PANTHER" id="PTHR39186:SF1">
    <property type="entry name" value="DUF2071 DOMAIN-CONTAINING PROTEIN"/>
    <property type="match status" value="1"/>
</dbReference>
<dbReference type="InterPro" id="IPR023375">
    <property type="entry name" value="ADC_dom_sf"/>
</dbReference>
<organism evidence="1">
    <name type="scientific">freshwater metagenome</name>
    <dbReference type="NCBI Taxonomy" id="449393"/>
    <lineage>
        <taxon>unclassified sequences</taxon>
        <taxon>metagenomes</taxon>
        <taxon>ecological metagenomes</taxon>
    </lineage>
</organism>
<gene>
    <name evidence="1" type="ORF">UFOPK3472_02116</name>
</gene>
<proteinExistence type="predicted"/>
<dbReference type="SUPFAM" id="SSF160104">
    <property type="entry name" value="Acetoacetate decarboxylase-like"/>
    <property type="match status" value="1"/>
</dbReference>
<reference evidence="1" key="1">
    <citation type="submission" date="2020-05" db="EMBL/GenBank/DDBJ databases">
        <authorList>
            <person name="Chiriac C."/>
            <person name="Salcher M."/>
            <person name="Ghai R."/>
            <person name="Kavagutti S V."/>
        </authorList>
    </citation>
    <scope>NUCLEOTIDE SEQUENCE</scope>
</reference>
<dbReference type="InterPro" id="IPR018644">
    <property type="entry name" value="DUF2071"/>
</dbReference>
<name>A0A6J7FH84_9ZZZZ</name>